<evidence type="ECO:0000256" key="1">
    <source>
        <dbReference type="SAM" id="MobiDB-lite"/>
    </source>
</evidence>
<organism evidence="2">
    <name type="scientific">marine metagenome</name>
    <dbReference type="NCBI Taxonomy" id="408172"/>
    <lineage>
        <taxon>unclassified sequences</taxon>
        <taxon>metagenomes</taxon>
        <taxon>ecological metagenomes</taxon>
    </lineage>
</organism>
<accession>A0A382MHF6</accession>
<evidence type="ECO:0000313" key="2">
    <source>
        <dbReference type="EMBL" id="SVC47187.1"/>
    </source>
</evidence>
<protein>
    <submittedName>
        <fullName evidence="2">Uncharacterized protein</fullName>
    </submittedName>
</protein>
<feature type="non-terminal residue" evidence="2">
    <location>
        <position position="1"/>
    </location>
</feature>
<feature type="region of interest" description="Disordered" evidence="1">
    <location>
        <begin position="42"/>
        <end position="68"/>
    </location>
</feature>
<sequence length="68" mass="7590">PDMAEGEANKNELLVPETSITALKLRKNRKKLRFPVFPPIRAQGTALPKPETNKKTLVGAISRRLSHD</sequence>
<dbReference type="EMBL" id="UINC01093068">
    <property type="protein sequence ID" value="SVC47187.1"/>
    <property type="molecule type" value="Genomic_DNA"/>
</dbReference>
<reference evidence="2" key="1">
    <citation type="submission" date="2018-05" db="EMBL/GenBank/DDBJ databases">
        <authorList>
            <person name="Lanie J.A."/>
            <person name="Ng W.-L."/>
            <person name="Kazmierczak K.M."/>
            <person name="Andrzejewski T.M."/>
            <person name="Davidsen T.M."/>
            <person name="Wayne K.J."/>
            <person name="Tettelin H."/>
            <person name="Glass J.I."/>
            <person name="Rusch D."/>
            <person name="Podicherti R."/>
            <person name="Tsui H.-C.T."/>
            <person name="Winkler M.E."/>
        </authorList>
    </citation>
    <scope>NUCLEOTIDE SEQUENCE</scope>
</reference>
<name>A0A382MHF6_9ZZZZ</name>
<dbReference type="AlphaFoldDB" id="A0A382MHF6"/>
<proteinExistence type="predicted"/>
<gene>
    <name evidence="2" type="ORF">METZ01_LOCUS300041</name>
</gene>